<evidence type="ECO:0000313" key="4">
    <source>
        <dbReference type="Proteomes" id="UP000292564"/>
    </source>
</evidence>
<evidence type="ECO:0000256" key="1">
    <source>
        <dbReference type="SAM" id="Phobius"/>
    </source>
</evidence>
<protein>
    <submittedName>
        <fullName evidence="3">von Willebrand factor type A domain-containing protein</fullName>
    </submittedName>
</protein>
<evidence type="ECO:0000313" key="3">
    <source>
        <dbReference type="EMBL" id="RZU51426.1"/>
    </source>
</evidence>
<dbReference type="Proteomes" id="UP000292564">
    <property type="component" value="Unassembled WGS sequence"/>
</dbReference>
<dbReference type="Gene3D" id="3.40.50.410">
    <property type="entry name" value="von Willebrand factor, type A domain"/>
    <property type="match status" value="1"/>
</dbReference>
<feature type="transmembrane region" description="Helical" evidence="1">
    <location>
        <begin position="63"/>
        <end position="83"/>
    </location>
</feature>
<comment type="caution">
    <text evidence="3">The sequence shown here is derived from an EMBL/GenBank/DDBJ whole genome shotgun (WGS) entry which is preliminary data.</text>
</comment>
<keyword evidence="4" id="KW-1185">Reference proteome</keyword>
<feature type="domain" description="VWFA" evidence="2">
    <location>
        <begin position="385"/>
        <end position="586"/>
    </location>
</feature>
<dbReference type="AlphaFoldDB" id="A0A4V2G769"/>
<gene>
    <name evidence="3" type="ORF">EV385_3253</name>
</gene>
<accession>A0A4V2G769</accession>
<dbReference type="SMART" id="SM00327">
    <property type="entry name" value="VWA"/>
    <property type="match status" value="1"/>
</dbReference>
<keyword evidence="1" id="KW-1133">Transmembrane helix</keyword>
<dbReference type="PROSITE" id="PS50234">
    <property type="entry name" value="VWFA"/>
    <property type="match status" value="1"/>
</dbReference>
<organism evidence="3 4">
    <name type="scientific">Krasilnikovia cinnamomea</name>
    <dbReference type="NCBI Taxonomy" id="349313"/>
    <lineage>
        <taxon>Bacteria</taxon>
        <taxon>Bacillati</taxon>
        <taxon>Actinomycetota</taxon>
        <taxon>Actinomycetes</taxon>
        <taxon>Micromonosporales</taxon>
        <taxon>Micromonosporaceae</taxon>
        <taxon>Krasilnikovia</taxon>
    </lineage>
</organism>
<dbReference type="EMBL" id="SHKY01000001">
    <property type="protein sequence ID" value="RZU51426.1"/>
    <property type="molecule type" value="Genomic_DNA"/>
</dbReference>
<sequence>MATVIAAWPDGDSELFVAALWFSVGGAVPILLLLGALVLRSIRRRRLGRTRPRLPRVIVRRRIFAASVVVLLAAATGGAVSLLRHDGAPGDAVVPAALACPEAGLRVAAAPEIAPVIQAAARKVNPGGADCGPITVWAQTPAATQAATPKPDVWIPSSSAWLRIAAADGARYTAEGTPLAFSPIVLAASAATAEQFTVRGEASWAALVDGVAKHRIARVSMADPLRDTTGILAVYAVHQAMARTTKDPGIAQLRALTLRSRLQNPTADPAALLHQAATGAVQDIGVVPTTEQQLSAYRRGTHAVELTGMVPADGPAEADYPYAISATATHRDLAERLRAAIEPEALTAAGFRVAATPHALPLPGRVDGLLGPALQWAQYRTLKSQVLVMIDGSGSMNQKITDKAGQSTTKAALLRETGLSVSQLFGDDTTIGLWQFGTPTAASPAHQEVIPLGPITAKVGGKTRREILSGGIAGYRPLPNSGTPLFRSVLDGQAMMRERAAPGTVTLVVVLTDGKDEQSRFAMDSATFGEQLKAANDPRRPVPIIAVGYGANADMNALTAMARTTGGTAVAATDPADVAAAMAQAFLAAHAPS</sequence>
<keyword evidence="1" id="KW-0472">Membrane</keyword>
<proteinExistence type="predicted"/>
<dbReference type="InterPro" id="IPR002035">
    <property type="entry name" value="VWF_A"/>
</dbReference>
<keyword evidence="1" id="KW-0812">Transmembrane</keyword>
<dbReference type="RefSeq" id="WP_130510192.1">
    <property type="nucleotide sequence ID" value="NZ_SHKY01000001.1"/>
</dbReference>
<feature type="transmembrane region" description="Helical" evidence="1">
    <location>
        <begin position="20"/>
        <end position="42"/>
    </location>
</feature>
<dbReference type="SUPFAM" id="SSF53850">
    <property type="entry name" value="Periplasmic binding protein-like II"/>
    <property type="match status" value="1"/>
</dbReference>
<dbReference type="SUPFAM" id="SSF53300">
    <property type="entry name" value="vWA-like"/>
    <property type="match status" value="1"/>
</dbReference>
<name>A0A4V2G769_9ACTN</name>
<dbReference type="Pfam" id="PF13531">
    <property type="entry name" value="SBP_bac_11"/>
    <property type="match status" value="1"/>
</dbReference>
<dbReference type="OrthoDB" id="5621159at2"/>
<dbReference type="InterPro" id="IPR036465">
    <property type="entry name" value="vWFA_dom_sf"/>
</dbReference>
<reference evidence="3 4" key="1">
    <citation type="submission" date="2019-02" db="EMBL/GenBank/DDBJ databases">
        <title>Sequencing the genomes of 1000 actinobacteria strains.</title>
        <authorList>
            <person name="Klenk H.-P."/>
        </authorList>
    </citation>
    <scope>NUCLEOTIDE SEQUENCE [LARGE SCALE GENOMIC DNA]</scope>
    <source>
        <strain evidence="3 4">DSM 45162</strain>
    </source>
</reference>
<evidence type="ECO:0000259" key="2">
    <source>
        <dbReference type="PROSITE" id="PS50234"/>
    </source>
</evidence>